<dbReference type="InterPro" id="IPR036188">
    <property type="entry name" value="FAD/NAD-bd_sf"/>
</dbReference>
<dbReference type="GO" id="GO:0003955">
    <property type="term" value="F:NAD(P)H dehydrogenase (quinone) activity"/>
    <property type="evidence" value="ECO:0007669"/>
    <property type="project" value="TreeGrafter"/>
</dbReference>
<dbReference type="PRINTS" id="PR00411">
    <property type="entry name" value="PNDRDTASEI"/>
</dbReference>
<dbReference type="InterPro" id="IPR023753">
    <property type="entry name" value="FAD/NAD-binding_dom"/>
</dbReference>
<dbReference type="AlphaFoldDB" id="A0A2T2XG31"/>
<keyword evidence="4" id="KW-0274">FAD</keyword>
<evidence type="ECO:0000259" key="6">
    <source>
        <dbReference type="Pfam" id="PF07992"/>
    </source>
</evidence>
<dbReference type="Gene3D" id="3.50.50.100">
    <property type="match status" value="1"/>
</dbReference>
<evidence type="ECO:0000256" key="2">
    <source>
        <dbReference type="ARBA" id="ARBA00005272"/>
    </source>
</evidence>
<organism evidence="7 8">
    <name type="scientific">Sulfobacillus benefaciens</name>
    <dbReference type="NCBI Taxonomy" id="453960"/>
    <lineage>
        <taxon>Bacteria</taxon>
        <taxon>Bacillati</taxon>
        <taxon>Bacillota</taxon>
        <taxon>Clostridia</taxon>
        <taxon>Eubacteriales</taxon>
        <taxon>Clostridiales Family XVII. Incertae Sedis</taxon>
        <taxon>Sulfobacillus</taxon>
    </lineage>
</organism>
<proteinExistence type="inferred from homology"/>
<accession>A0A2T2XG31</accession>
<comment type="caution">
    <text evidence="7">The sequence shown here is derived from an EMBL/GenBank/DDBJ whole genome shotgun (WGS) entry which is preliminary data.</text>
</comment>
<dbReference type="PANTHER" id="PTHR42913">
    <property type="entry name" value="APOPTOSIS-INDUCING FACTOR 1"/>
    <property type="match status" value="1"/>
</dbReference>
<keyword evidence="3" id="KW-0285">Flavoprotein</keyword>
<dbReference type="GO" id="GO:0019646">
    <property type="term" value="P:aerobic electron transport chain"/>
    <property type="evidence" value="ECO:0007669"/>
    <property type="project" value="TreeGrafter"/>
</dbReference>
<gene>
    <name evidence="7" type="ORF">C7B46_09815</name>
</gene>
<protein>
    <submittedName>
        <fullName evidence="7">FAD-dependent oxidoreductase</fullName>
    </submittedName>
</protein>
<dbReference type="InterPro" id="IPR051169">
    <property type="entry name" value="NADH-Q_oxidoreductase"/>
</dbReference>
<dbReference type="SUPFAM" id="SSF51905">
    <property type="entry name" value="FAD/NAD(P)-binding domain"/>
    <property type="match status" value="2"/>
</dbReference>
<name>A0A2T2XG31_9FIRM</name>
<evidence type="ECO:0000256" key="1">
    <source>
        <dbReference type="ARBA" id="ARBA00001974"/>
    </source>
</evidence>
<evidence type="ECO:0000256" key="5">
    <source>
        <dbReference type="ARBA" id="ARBA00023002"/>
    </source>
</evidence>
<dbReference type="EMBL" id="PXYW01000020">
    <property type="protein sequence ID" value="PSR33449.1"/>
    <property type="molecule type" value="Genomic_DNA"/>
</dbReference>
<evidence type="ECO:0000256" key="4">
    <source>
        <dbReference type="ARBA" id="ARBA00022827"/>
    </source>
</evidence>
<sequence length="368" mass="39375">MIEIAVIGGGYAGLGAIGALQDVPHVHITLIDPGTGHQLIPELPEALSRQGLVSNHVVPYDQLLTSPSVSLVTSRATSIDWTLRTITSANGSVTAFNWLVLAPGSEPSLPPIPGLRQFAHPLRDAADTLAIKESLRYHKEQRIVVVGGGLTGVEVAGMLAPDHDVVLIEAAPRLLPALGKGLAEYALRRLQRSGVITVLGQKVQAVENHSVILERDHYGFDVLIWAGGIAVPAWVKDLGLPLDNRGYPLADPYGKVGDQVYVAGDLWRVVVDGQEVAATAQLAALAGTYVGELIARQIQGEPVGSPFLPRLRGMLISLDPGQGVGWVLHGGIPVRGMSARTLKSLSFHQYRQKLARRFNKPWLADSNL</sequence>
<keyword evidence="5" id="KW-0560">Oxidoreductase</keyword>
<feature type="domain" description="FAD/NAD(P)-binding" evidence="6">
    <location>
        <begin position="3"/>
        <end position="278"/>
    </location>
</feature>
<evidence type="ECO:0000313" key="8">
    <source>
        <dbReference type="Proteomes" id="UP000242972"/>
    </source>
</evidence>
<evidence type="ECO:0000313" key="7">
    <source>
        <dbReference type="EMBL" id="PSR33449.1"/>
    </source>
</evidence>
<dbReference type="Pfam" id="PF07992">
    <property type="entry name" value="Pyr_redox_2"/>
    <property type="match status" value="1"/>
</dbReference>
<dbReference type="PRINTS" id="PR00368">
    <property type="entry name" value="FADPNR"/>
</dbReference>
<reference evidence="7 8" key="1">
    <citation type="journal article" date="2014" name="BMC Genomics">
        <title>Comparison of environmental and isolate Sulfobacillus genomes reveals diverse carbon, sulfur, nitrogen, and hydrogen metabolisms.</title>
        <authorList>
            <person name="Justice N.B."/>
            <person name="Norman A."/>
            <person name="Brown C.T."/>
            <person name="Singh A."/>
            <person name="Thomas B.C."/>
            <person name="Banfield J.F."/>
        </authorList>
    </citation>
    <scope>NUCLEOTIDE SEQUENCE [LARGE SCALE GENOMIC DNA]</scope>
    <source>
        <strain evidence="7">AMDSBA4</strain>
    </source>
</reference>
<comment type="cofactor">
    <cofactor evidence="1">
        <name>FAD</name>
        <dbReference type="ChEBI" id="CHEBI:57692"/>
    </cofactor>
</comment>
<dbReference type="Proteomes" id="UP000242972">
    <property type="component" value="Unassembled WGS sequence"/>
</dbReference>
<evidence type="ECO:0000256" key="3">
    <source>
        <dbReference type="ARBA" id="ARBA00022630"/>
    </source>
</evidence>
<dbReference type="PANTHER" id="PTHR42913:SF3">
    <property type="entry name" value="64 KDA MITOCHONDRIAL NADH DEHYDROGENASE (EUROFUNG)"/>
    <property type="match status" value="1"/>
</dbReference>
<comment type="similarity">
    <text evidence="2">Belongs to the NADH dehydrogenase family.</text>
</comment>